<comment type="caution">
    <text evidence="3">The sequence shown here is derived from an EMBL/GenBank/DDBJ whole genome shotgun (WGS) entry which is preliminary data.</text>
</comment>
<evidence type="ECO:0000313" key="4">
    <source>
        <dbReference type="Proteomes" id="UP000633365"/>
    </source>
</evidence>
<sequence>MGISLSAQTAYFLWSLVLGAALGVLYDVIRAARMVLRAGKIHVLISDIVFFAVCGVITSLFSLPFNKGDVRAFILFGEAVGFLAYRLTLGSVMGKVYAFSAKKIRSFVQKIRKILQIFFNYLLKSIAYLLYNVGVIIDKLHRYAAEKKQNHRAERSKRQRRRYNKDKYHEQKRNKKTAYRVKAKTRQRRRAAERG</sequence>
<feature type="transmembrane region" description="Helical" evidence="2">
    <location>
        <begin position="12"/>
        <end position="29"/>
    </location>
</feature>
<evidence type="ECO:0000256" key="2">
    <source>
        <dbReference type="SAM" id="Phobius"/>
    </source>
</evidence>
<dbReference type="Proteomes" id="UP000633365">
    <property type="component" value="Unassembled WGS sequence"/>
</dbReference>
<keyword evidence="2" id="KW-0812">Transmembrane</keyword>
<keyword evidence="4" id="KW-1185">Reference proteome</keyword>
<feature type="transmembrane region" description="Helical" evidence="2">
    <location>
        <begin position="41"/>
        <end position="61"/>
    </location>
</feature>
<name>A0A935C5R7_9FIRM</name>
<organism evidence="3 4">
    <name type="scientific">Ruminococcus difficilis</name>
    <dbReference type="NCBI Taxonomy" id="2763069"/>
    <lineage>
        <taxon>Bacteria</taxon>
        <taxon>Bacillati</taxon>
        <taxon>Bacillota</taxon>
        <taxon>Clostridia</taxon>
        <taxon>Eubacteriales</taxon>
        <taxon>Oscillospiraceae</taxon>
        <taxon>Ruminococcus</taxon>
    </lineage>
</organism>
<feature type="region of interest" description="Disordered" evidence="1">
    <location>
        <begin position="148"/>
        <end position="195"/>
    </location>
</feature>
<feature type="compositionally biased region" description="Basic residues" evidence="1">
    <location>
        <begin position="172"/>
        <end position="189"/>
    </location>
</feature>
<accession>A0A935C5R7</accession>
<evidence type="ECO:0000313" key="3">
    <source>
        <dbReference type="EMBL" id="MBK6089178.1"/>
    </source>
</evidence>
<dbReference type="NCBIfam" id="TIGR02893">
    <property type="entry name" value="spore_yabQ"/>
    <property type="match status" value="1"/>
</dbReference>
<feature type="compositionally biased region" description="Basic residues" evidence="1">
    <location>
        <begin position="154"/>
        <end position="164"/>
    </location>
</feature>
<dbReference type="EMBL" id="JAEQMG010000117">
    <property type="protein sequence ID" value="MBK6089178.1"/>
    <property type="molecule type" value="Genomic_DNA"/>
</dbReference>
<gene>
    <name evidence="3" type="ORF">JKK62_11100</name>
</gene>
<feature type="transmembrane region" description="Helical" evidence="2">
    <location>
        <begin position="73"/>
        <end position="93"/>
    </location>
</feature>
<protein>
    <submittedName>
        <fullName evidence="3">Spore cortex biosynthesis protein YabQ</fullName>
    </submittedName>
</protein>
<reference evidence="3" key="1">
    <citation type="submission" date="2021-01" db="EMBL/GenBank/DDBJ databases">
        <title>Genome public.</title>
        <authorList>
            <person name="Liu C."/>
            <person name="Sun Q."/>
        </authorList>
    </citation>
    <scope>NUCLEOTIDE SEQUENCE</scope>
    <source>
        <strain evidence="3">M6</strain>
    </source>
</reference>
<dbReference type="AlphaFoldDB" id="A0A935C5R7"/>
<feature type="transmembrane region" description="Helical" evidence="2">
    <location>
        <begin position="114"/>
        <end position="131"/>
    </location>
</feature>
<keyword evidence="2" id="KW-0472">Membrane</keyword>
<dbReference type="InterPro" id="IPR019074">
    <property type="entry name" value="YabQ"/>
</dbReference>
<dbReference type="Pfam" id="PF09578">
    <property type="entry name" value="Spore_YabQ"/>
    <property type="match status" value="1"/>
</dbReference>
<proteinExistence type="predicted"/>
<evidence type="ECO:0000256" key="1">
    <source>
        <dbReference type="SAM" id="MobiDB-lite"/>
    </source>
</evidence>
<keyword evidence="2" id="KW-1133">Transmembrane helix</keyword>